<evidence type="ECO:0000259" key="12">
    <source>
        <dbReference type="PROSITE" id="PS51471"/>
    </source>
</evidence>
<dbReference type="PANTHER" id="PTHR10869">
    <property type="entry name" value="PROLYL 4-HYDROXYLASE ALPHA SUBUNIT"/>
    <property type="match status" value="1"/>
</dbReference>
<evidence type="ECO:0008006" key="15">
    <source>
        <dbReference type="Google" id="ProtNLM"/>
    </source>
</evidence>
<dbReference type="EMBL" id="HBIJ01002657">
    <property type="protein sequence ID" value="CAE0361093.1"/>
    <property type="molecule type" value="Transcribed_RNA"/>
</dbReference>
<dbReference type="InterPro" id="IPR006620">
    <property type="entry name" value="Pro_4_hyd_alph"/>
</dbReference>
<feature type="signal peptide" evidence="11">
    <location>
        <begin position="1"/>
        <end position="24"/>
    </location>
</feature>
<feature type="domain" description="ShKT" evidence="13">
    <location>
        <begin position="204"/>
        <end position="239"/>
    </location>
</feature>
<dbReference type="GO" id="GO:0005506">
    <property type="term" value="F:iron ion binding"/>
    <property type="evidence" value="ECO:0007669"/>
    <property type="project" value="InterPro"/>
</dbReference>
<comment type="subcellular location">
    <subcellularLocation>
        <location evidence="3">Endomembrane system</location>
    </subcellularLocation>
    <subcellularLocation>
        <location evidence="2">Membrane</location>
        <topology evidence="2">Single-pass membrane protein</topology>
    </subcellularLocation>
</comment>
<evidence type="ECO:0000259" key="13">
    <source>
        <dbReference type="PROSITE" id="PS51670"/>
    </source>
</evidence>
<name>A0A7S3JPR5_9STRA</name>
<dbReference type="Pfam" id="PF13640">
    <property type="entry name" value="2OG-FeII_Oxy_3"/>
    <property type="match status" value="1"/>
</dbReference>
<dbReference type="PANTHER" id="PTHR10869:SF233">
    <property type="entry name" value="FE2OG DIOXYGENASE DOMAIN-CONTAINING PROTEIN"/>
    <property type="match status" value="1"/>
</dbReference>
<feature type="domain" description="ShKT" evidence="13">
    <location>
        <begin position="26"/>
        <end position="60"/>
    </location>
</feature>
<accession>A0A7S3JPR5</accession>
<evidence type="ECO:0000256" key="10">
    <source>
        <dbReference type="ARBA" id="ARBA00023136"/>
    </source>
</evidence>
<organism evidence="14">
    <name type="scientific">Aureoumbra lagunensis</name>
    <dbReference type="NCBI Taxonomy" id="44058"/>
    <lineage>
        <taxon>Eukaryota</taxon>
        <taxon>Sar</taxon>
        <taxon>Stramenopiles</taxon>
        <taxon>Ochrophyta</taxon>
        <taxon>Pelagophyceae</taxon>
        <taxon>Pelagomonadales</taxon>
        <taxon>Aureoumbra</taxon>
    </lineage>
</organism>
<evidence type="ECO:0000256" key="5">
    <source>
        <dbReference type="ARBA" id="ARBA00022723"/>
    </source>
</evidence>
<evidence type="ECO:0000256" key="3">
    <source>
        <dbReference type="ARBA" id="ARBA00004308"/>
    </source>
</evidence>
<feature type="chain" id="PRO_5030783322" description="Procollagen-proline 4-dioxygenase" evidence="11">
    <location>
        <begin position="25"/>
        <end position="521"/>
    </location>
</feature>
<keyword evidence="10" id="KW-0472">Membrane</keyword>
<dbReference type="GO" id="GO:0031418">
    <property type="term" value="F:L-ascorbic acid binding"/>
    <property type="evidence" value="ECO:0007669"/>
    <property type="project" value="InterPro"/>
</dbReference>
<evidence type="ECO:0000256" key="8">
    <source>
        <dbReference type="ARBA" id="ARBA00023002"/>
    </source>
</evidence>
<keyword evidence="7" id="KW-1133">Transmembrane helix</keyword>
<evidence type="ECO:0000313" key="14">
    <source>
        <dbReference type="EMBL" id="CAE0361093.1"/>
    </source>
</evidence>
<evidence type="ECO:0000256" key="2">
    <source>
        <dbReference type="ARBA" id="ARBA00004167"/>
    </source>
</evidence>
<dbReference type="GO" id="GO:0004656">
    <property type="term" value="F:procollagen-proline 4-dioxygenase activity"/>
    <property type="evidence" value="ECO:0007669"/>
    <property type="project" value="TreeGrafter"/>
</dbReference>
<dbReference type="InterPro" id="IPR003582">
    <property type="entry name" value="ShKT_dom"/>
</dbReference>
<dbReference type="AlphaFoldDB" id="A0A7S3JPR5"/>
<keyword evidence="6" id="KW-0223">Dioxygenase</keyword>
<reference evidence="14" key="1">
    <citation type="submission" date="2021-01" db="EMBL/GenBank/DDBJ databases">
        <authorList>
            <person name="Corre E."/>
            <person name="Pelletier E."/>
            <person name="Niang G."/>
            <person name="Scheremetjew M."/>
            <person name="Finn R."/>
            <person name="Kale V."/>
            <person name="Holt S."/>
            <person name="Cochrane G."/>
            <person name="Meng A."/>
            <person name="Brown T."/>
            <person name="Cohen L."/>
        </authorList>
    </citation>
    <scope>NUCLEOTIDE SEQUENCE</scope>
    <source>
        <strain evidence="14">CCMP1510</strain>
    </source>
</reference>
<comment type="cofactor">
    <cofactor evidence="1">
        <name>L-ascorbate</name>
        <dbReference type="ChEBI" id="CHEBI:38290"/>
    </cofactor>
</comment>
<dbReference type="Gene3D" id="2.60.120.620">
    <property type="entry name" value="q2cbj1_9rhob like domain"/>
    <property type="match status" value="1"/>
</dbReference>
<protein>
    <recommendedName>
        <fullName evidence="15">Procollagen-proline 4-dioxygenase</fullName>
    </recommendedName>
</protein>
<evidence type="ECO:0000256" key="1">
    <source>
        <dbReference type="ARBA" id="ARBA00001961"/>
    </source>
</evidence>
<proteinExistence type="predicted"/>
<keyword evidence="11" id="KW-0732">Signal</keyword>
<dbReference type="InterPro" id="IPR044862">
    <property type="entry name" value="Pro_4_hyd_alph_FE2OG_OXY"/>
</dbReference>
<dbReference type="InterPro" id="IPR045054">
    <property type="entry name" value="P4HA-like"/>
</dbReference>
<gene>
    <name evidence="14" type="ORF">ALAG00032_LOCUS1825</name>
</gene>
<keyword evidence="5" id="KW-0479">Metal-binding</keyword>
<evidence type="ECO:0000256" key="6">
    <source>
        <dbReference type="ARBA" id="ARBA00022964"/>
    </source>
</evidence>
<dbReference type="SMART" id="SM00254">
    <property type="entry name" value="ShKT"/>
    <property type="match status" value="2"/>
</dbReference>
<dbReference type="GO" id="GO:0016020">
    <property type="term" value="C:membrane"/>
    <property type="evidence" value="ECO:0007669"/>
    <property type="project" value="UniProtKB-SubCell"/>
</dbReference>
<evidence type="ECO:0000256" key="4">
    <source>
        <dbReference type="ARBA" id="ARBA00022692"/>
    </source>
</evidence>
<evidence type="ECO:0000256" key="9">
    <source>
        <dbReference type="ARBA" id="ARBA00023004"/>
    </source>
</evidence>
<dbReference type="PROSITE" id="PS51670">
    <property type="entry name" value="SHKT"/>
    <property type="match status" value="2"/>
</dbReference>
<evidence type="ECO:0000256" key="11">
    <source>
        <dbReference type="SAM" id="SignalP"/>
    </source>
</evidence>
<dbReference type="InterPro" id="IPR005123">
    <property type="entry name" value="Oxoglu/Fe-dep_dioxygenase_dom"/>
</dbReference>
<dbReference type="PROSITE" id="PS51471">
    <property type="entry name" value="FE2OG_OXY"/>
    <property type="match status" value="1"/>
</dbReference>
<dbReference type="Pfam" id="PF01549">
    <property type="entry name" value="ShK"/>
    <property type="match status" value="2"/>
</dbReference>
<keyword evidence="8" id="KW-0560">Oxidoreductase</keyword>
<dbReference type="GO" id="GO:0005783">
    <property type="term" value="C:endoplasmic reticulum"/>
    <property type="evidence" value="ECO:0007669"/>
    <property type="project" value="TreeGrafter"/>
</dbReference>
<keyword evidence="4" id="KW-0812">Transmembrane</keyword>
<dbReference type="SMART" id="SM00702">
    <property type="entry name" value="P4Hc"/>
    <property type="match status" value="1"/>
</dbReference>
<sequence length="521" mass="57807">MGQRVTRLLEASLFVCTVMRITKAACLDESNLCPYWAEHGECEVNPDYMLRKCPMSCKICTEGETTTGNSLDSVVEVGIDGGSENSIATGSPRKDKKEIKNILATAEKTSNGGIVVTVSHELEGEGEVGVVWLDDGKASGQSAELELIRLRYGQKMSLNSYINHVFSWRRVIDNSEIGRFRVLPNRPMVALTTKSVEFFQGEACRDKENLNCARRAAAGECASSPGWMIMMCPKSCDSCHLRDPELRCARSNLNMIQKPAIRPGDLDYAFRAVAGLAEPSNELAQILPRLGQITVHSAPAGVNISTHAGHTGPWVLTIDNFLSKDEAQAIINAVSHSFSRSTDQGAVDKFGEQRKVVSSGRTSENAWCNNRCEKTPETIAVMNRIAAVTGVPTENYESFQVLRYTKDQYYRTHHDMSYNDNNLASGPRIYTFFLYLSDVEEGGHTEFPSLKFNGTSLKVKPKQGTALWWPSVQDLDPTRQDPRTRHTANPVIQGTKFAANAWIHLYDYREPNLWGCTGSFD</sequence>
<keyword evidence="9" id="KW-0408">Iron</keyword>
<feature type="domain" description="Fe2OG dioxygenase" evidence="12">
    <location>
        <begin position="395"/>
        <end position="505"/>
    </location>
</feature>
<evidence type="ECO:0000256" key="7">
    <source>
        <dbReference type="ARBA" id="ARBA00022989"/>
    </source>
</evidence>